<reference evidence="14 16" key="2">
    <citation type="submission" date="2017-10" db="EMBL/GenBank/DDBJ databases">
        <title>The new phylogeny of genus Mycobacterium.</title>
        <authorList>
            <person name="Tortoli E."/>
            <person name="Trovato A."/>
            <person name="Cirillo D.M."/>
        </authorList>
    </citation>
    <scope>NUCLEOTIDE SEQUENCE [LARGE SCALE GENOMIC DNA]</scope>
    <source>
        <strain evidence="14 16">IP141170001</strain>
    </source>
</reference>
<keyword evidence="2" id="KW-0436">Ligase</keyword>
<feature type="domain" description="AMP-binding enzyme C-terminal" evidence="12">
    <location>
        <begin position="428"/>
        <end position="502"/>
    </location>
</feature>
<dbReference type="Pfam" id="PF00501">
    <property type="entry name" value="AMP-binding"/>
    <property type="match status" value="1"/>
</dbReference>
<comment type="similarity">
    <text evidence="1">Belongs to the ATP-dependent AMP-binding enzyme family.</text>
</comment>
<proteinExistence type="inferred from homology"/>
<dbReference type="Proteomes" id="UP000191039">
    <property type="component" value="Unassembled WGS sequence"/>
</dbReference>
<dbReference type="STRING" id="1801.BRW64_15850"/>
<dbReference type="RefSeq" id="WP_073857225.1">
    <property type="nucleotide sequence ID" value="NZ_BAAATC010000021.1"/>
</dbReference>
<dbReference type="PANTHER" id="PTHR43859:SF4">
    <property type="entry name" value="BUTANOATE--COA LIGASE AAE1-RELATED"/>
    <property type="match status" value="1"/>
</dbReference>
<dbReference type="PANTHER" id="PTHR43859">
    <property type="entry name" value="ACYL-ACTIVATING ENZYME"/>
    <property type="match status" value="1"/>
</dbReference>
<evidence type="ECO:0000313" key="16">
    <source>
        <dbReference type="Proteomes" id="UP000220340"/>
    </source>
</evidence>
<evidence type="ECO:0000256" key="10">
    <source>
        <dbReference type="ARBA" id="ARBA00083882"/>
    </source>
</evidence>
<dbReference type="SUPFAM" id="SSF56801">
    <property type="entry name" value="Acetyl-CoA synthetase-like"/>
    <property type="match status" value="1"/>
</dbReference>
<dbReference type="InterPro" id="IPR020845">
    <property type="entry name" value="AMP-binding_CS"/>
</dbReference>
<evidence type="ECO:0000256" key="8">
    <source>
        <dbReference type="ARBA" id="ARBA00076959"/>
    </source>
</evidence>
<sequence>MADFTFAPLSPNSLLQRSARAFPERMAVIDGDLRLTYTEFADRCGRVTSALAAAGVQRGDRVAALCTNSHVMLELHQAVPARGAVLVPINTRLSFAEMQYIIGHSGARMLVATQEFDARARELAADLGIDAVVAGGEGDDYEAWLPAVPFPEDEVQVDERDLLAINYTSGTTGHPKGVMYHHRGAYLQAVAMAYHTRLAPSTGYLWTLPMFHCNGWCFTWAVGAAGGTHVCLRKIDAGDIWTALHGGAVTHFSAAPTVLTMIAEHPAAQPLPHPVHVDTGGAPPSPALLARLTPLGFDVTHLYGLTETYGPVAVNVWQPEWDELAPEEAAKLRARQGVGNIIADPLRILDEAGVDVPRDGETIGEIAVRGNDVMLGYYHDDDATAAATRSGHFLTGDLGVMHADGYVEIRDRAKDVIISGGENIASIEVEKAIDSHPEVVESAVVAAPDEKWGEVPVAFITTRTGSEVTPEELTRFLRERMAGFKVPRTMLFEQLPKTSTGKIRKNVLRARAQKRDPD</sequence>
<dbReference type="Proteomes" id="UP000220340">
    <property type="component" value="Unassembled WGS sequence"/>
</dbReference>
<evidence type="ECO:0000256" key="5">
    <source>
        <dbReference type="ARBA" id="ARBA00026121"/>
    </source>
</evidence>
<comment type="catalytic activity">
    <reaction evidence="6">
        <text>a long-chain fatty acid + ATP + CoA = a long-chain fatty acyl-CoA + AMP + diphosphate</text>
        <dbReference type="Rhea" id="RHEA:15421"/>
        <dbReference type="ChEBI" id="CHEBI:30616"/>
        <dbReference type="ChEBI" id="CHEBI:33019"/>
        <dbReference type="ChEBI" id="CHEBI:57287"/>
        <dbReference type="ChEBI" id="CHEBI:57560"/>
        <dbReference type="ChEBI" id="CHEBI:83139"/>
        <dbReference type="ChEBI" id="CHEBI:456215"/>
        <dbReference type="EC" id="6.2.1.3"/>
    </reaction>
</comment>
<feature type="domain" description="AMP-dependent synthetase/ligase" evidence="11">
    <location>
        <begin position="15"/>
        <end position="378"/>
    </location>
</feature>
<dbReference type="AlphaFoldDB" id="A0A1Q4HBI0"/>
<evidence type="ECO:0000259" key="11">
    <source>
        <dbReference type="Pfam" id="PF00501"/>
    </source>
</evidence>
<dbReference type="FunFam" id="3.30.300.30:FF:000008">
    <property type="entry name" value="2,3-dihydroxybenzoate-AMP ligase"/>
    <property type="match status" value="1"/>
</dbReference>
<evidence type="ECO:0000259" key="12">
    <source>
        <dbReference type="Pfam" id="PF13193"/>
    </source>
</evidence>
<evidence type="ECO:0000256" key="7">
    <source>
        <dbReference type="ARBA" id="ARBA00069710"/>
    </source>
</evidence>
<dbReference type="Gene3D" id="3.40.50.12780">
    <property type="entry name" value="N-terminal domain of ligase-like"/>
    <property type="match status" value="1"/>
</dbReference>
<dbReference type="EMBL" id="PDCR01000047">
    <property type="protein sequence ID" value="PEG51596.1"/>
    <property type="molecule type" value="Genomic_DNA"/>
</dbReference>
<keyword evidence="16" id="KW-1185">Reference proteome</keyword>
<dbReference type="InterPro" id="IPR025110">
    <property type="entry name" value="AMP-bd_C"/>
</dbReference>
<accession>A0A1Q4HBI0</accession>
<dbReference type="CDD" id="cd12118">
    <property type="entry name" value="ttLC_FACS_AEE21_like"/>
    <property type="match status" value="1"/>
</dbReference>
<dbReference type="EC" id="6.2.1.3" evidence="5"/>
<dbReference type="OrthoDB" id="9803968at2"/>
<dbReference type="PROSITE" id="PS00455">
    <property type="entry name" value="AMP_BINDING"/>
    <property type="match status" value="1"/>
</dbReference>
<evidence type="ECO:0000313" key="13">
    <source>
        <dbReference type="EMBL" id="OPE51341.1"/>
    </source>
</evidence>
<evidence type="ECO:0000313" key="15">
    <source>
        <dbReference type="Proteomes" id="UP000191039"/>
    </source>
</evidence>
<dbReference type="InterPro" id="IPR045851">
    <property type="entry name" value="AMP-bd_C_sf"/>
</dbReference>
<keyword evidence="3" id="KW-0276">Fatty acid metabolism</keyword>
<dbReference type="InterPro" id="IPR042099">
    <property type="entry name" value="ANL_N_sf"/>
</dbReference>
<evidence type="ECO:0000256" key="3">
    <source>
        <dbReference type="ARBA" id="ARBA00022832"/>
    </source>
</evidence>
<evidence type="ECO:0000256" key="9">
    <source>
        <dbReference type="ARBA" id="ARBA00080667"/>
    </source>
</evidence>
<reference evidence="13 15" key="1">
    <citation type="submission" date="2016-09" db="EMBL/GenBank/DDBJ databases">
        <title>genome sequences of unsequenced Mycobacteria.</title>
        <authorList>
            <person name="Greninger A.L."/>
            <person name="Jerome K.R."/>
            <person name="Mcnair B."/>
            <person name="Wallis C."/>
            <person name="Fang F."/>
        </authorList>
    </citation>
    <scope>NUCLEOTIDE SEQUENCE [LARGE SCALE GENOMIC DNA]</scope>
    <source>
        <strain evidence="13 15">BM1</strain>
    </source>
</reference>
<evidence type="ECO:0000256" key="4">
    <source>
        <dbReference type="ARBA" id="ARBA00023098"/>
    </source>
</evidence>
<evidence type="ECO:0000256" key="6">
    <source>
        <dbReference type="ARBA" id="ARBA00036813"/>
    </source>
</evidence>
<gene>
    <name evidence="13" type="ORF">BV510_19650</name>
    <name evidence="14" type="ORF">CRI78_25715</name>
</gene>
<evidence type="ECO:0000256" key="1">
    <source>
        <dbReference type="ARBA" id="ARBA00006432"/>
    </source>
</evidence>
<name>A0A1Q4HBI0_9MYCO</name>
<dbReference type="Pfam" id="PF13193">
    <property type="entry name" value="AMP-binding_C"/>
    <property type="match status" value="1"/>
</dbReference>
<comment type="caution">
    <text evidence="13">The sequence shown here is derived from an EMBL/GenBank/DDBJ whole genome shotgun (WGS) entry which is preliminary data.</text>
</comment>
<evidence type="ECO:0000256" key="2">
    <source>
        <dbReference type="ARBA" id="ARBA00022598"/>
    </source>
</evidence>
<protein>
    <recommendedName>
        <fullName evidence="7">Long-chain-fatty-acid--CoA ligase FadD13</fullName>
        <ecNumber evidence="5">6.2.1.3</ecNumber>
    </recommendedName>
    <alternativeName>
        <fullName evidence="8">Fatty acyl-CoA ligase</fullName>
    </alternativeName>
    <alternativeName>
        <fullName evidence="10">Fatty acyl-CoA synthetase</fullName>
    </alternativeName>
    <alternativeName>
        <fullName evidence="9">Very-long-chain fatty-acyl-CoA synthetase</fullName>
    </alternativeName>
</protein>
<dbReference type="Gene3D" id="3.30.300.30">
    <property type="match status" value="1"/>
</dbReference>
<dbReference type="InterPro" id="IPR000873">
    <property type="entry name" value="AMP-dep_synth/lig_dom"/>
</dbReference>
<dbReference type="EMBL" id="MIJD01000230">
    <property type="protein sequence ID" value="OPE51341.1"/>
    <property type="molecule type" value="Genomic_DNA"/>
</dbReference>
<keyword evidence="4" id="KW-0443">Lipid metabolism</keyword>
<organism evidence="13 15">
    <name type="scientific">Mycolicibacterium diernhoferi</name>
    <dbReference type="NCBI Taxonomy" id="1801"/>
    <lineage>
        <taxon>Bacteria</taxon>
        <taxon>Bacillati</taxon>
        <taxon>Actinomycetota</taxon>
        <taxon>Actinomycetes</taxon>
        <taxon>Mycobacteriales</taxon>
        <taxon>Mycobacteriaceae</taxon>
        <taxon>Mycolicibacterium</taxon>
    </lineage>
</organism>
<dbReference type="GO" id="GO:0004467">
    <property type="term" value="F:long-chain fatty acid-CoA ligase activity"/>
    <property type="evidence" value="ECO:0007669"/>
    <property type="project" value="UniProtKB-EC"/>
</dbReference>
<evidence type="ECO:0000313" key="14">
    <source>
        <dbReference type="EMBL" id="PEG51596.1"/>
    </source>
</evidence>